<dbReference type="AlphaFoldDB" id="A0A3R8L2N4"/>
<organism evidence="2 3">
    <name type="scientific">Schaedlerella arabinosiphila</name>
    <dbReference type="NCBI Taxonomy" id="2044587"/>
    <lineage>
        <taxon>Bacteria</taxon>
        <taxon>Bacillati</taxon>
        <taxon>Bacillota</taxon>
        <taxon>Clostridia</taxon>
        <taxon>Lachnospirales</taxon>
        <taxon>Lachnospiraceae</taxon>
        <taxon>Schaedlerella</taxon>
    </lineage>
</organism>
<gene>
    <name evidence="2" type="ORF">EBB54_07200</name>
</gene>
<sequence length="179" mass="20481">MKILHSKKQMLAFFLPGFLLGILYVNFIVKQYIAEPGIFSTYFLRQYAAVDIIAGEYMLYLVRVRLFPAALLAGLAFTRMRKIAAVIFLLWTGFSSGMLLTMAVVGMGVKGIILCVVGILPHFLCYIPACIVVLWYCWMYPRNRWNRQKTVFVALMLMMGLILESYVNPVWMKAFLGIL</sequence>
<comment type="caution">
    <text evidence="2">The sequence shown here is derived from an EMBL/GenBank/DDBJ whole genome shotgun (WGS) entry which is preliminary data.</text>
</comment>
<dbReference type="RefSeq" id="WP_125126907.1">
    <property type="nucleotide sequence ID" value="NZ_RHJS01000002.1"/>
</dbReference>
<evidence type="ECO:0000313" key="3">
    <source>
        <dbReference type="Proteomes" id="UP000274920"/>
    </source>
</evidence>
<evidence type="ECO:0000256" key="1">
    <source>
        <dbReference type="SAM" id="Phobius"/>
    </source>
</evidence>
<keyword evidence="1" id="KW-1133">Transmembrane helix</keyword>
<protein>
    <submittedName>
        <fullName evidence="2">Stage II sporulation protein M</fullName>
    </submittedName>
</protein>
<feature type="transmembrane region" description="Helical" evidence="1">
    <location>
        <begin position="150"/>
        <end position="167"/>
    </location>
</feature>
<proteinExistence type="predicted"/>
<accession>A0A3R8L2N4</accession>
<reference evidence="2" key="1">
    <citation type="submission" date="2018-10" db="EMBL/GenBank/DDBJ databases">
        <title>Schaedlerella arabinophila gen. nov. sp. nov., isolated from the mouse intestinal tract and comparative analysis with the genome of the closely related altered Schaedler flora strain ASF502.</title>
        <authorList>
            <person name="Miyake S."/>
            <person name="Soh M."/>
            <person name="Seedorf H."/>
        </authorList>
    </citation>
    <scope>NUCLEOTIDE SEQUENCE [LARGE SCALE GENOMIC DNA]</scope>
    <source>
        <strain evidence="2">DSM 106076</strain>
    </source>
</reference>
<feature type="transmembrane region" description="Helical" evidence="1">
    <location>
        <begin position="57"/>
        <end position="77"/>
    </location>
</feature>
<keyword evidence="3" id="KW-1185">Reference proteome</keyword>
<name>A0A3R8L2N4_9FIRM</name>
<keyword evidence="1" id="KW-0812">Transmembrane</keyword>
<feature type="transmembrane region" description="Helical" evidence="1">
    <location>
        <begin position="12"/>
        <end position="33"/>
    </location>
</feature>
<dbReference type="EMBL" id="RHJS01000002">
    <property type="protein sequence ID" value="RRK35224.1"/>
    <property type="molecule type" value="Genomic_DNA"/>
</dbReference>
<feature type="transmembrane region" description="Helical" evidence="1">
    <location>
        <begin position="84"/>
        <end position="105"/>
    </location>
</feature>
<dbReference type="Proteomes" id="UP000274920">
    <property type="component" value="Unassembled WGS sequence"/>
</dbReference>
<evidence type="ECO:0000313" key="2">
    <source>
        <dbReference type="EMBL" id="RRK35224.1"/>
    </source>
</evidence>
<keyword evidence="1" id="KW-0472">Membrane</keyword>
<feature type="transmembrane region" description="Helical" evidence="1">
    <location>
        <begin position="111"/>
        <end position="138"/>
    </location>
</feature>